<evidence type="ECO:0000313" key="5">
    <source>
        <dbReference type="Proteomes" id="UP000663908"/>
    </source>
</evidence>
<protein>
    <recommendedName>
        <fullName evidence="3">CRISPR type III-associated protein domain-containing protein</fullName>
    </recommendedName>
</protein>
<gene>
    <name evidence="4" type="ORF">S1361_21840</name>
</gene>
<dbReference type="Pfam" id="PF03787">
    <property type="entry name" value="RAMPs"/>
    <property type="match status" value="1"/>
</dbReference>
<dbReference type="Proteomes" id="UP000663908">
    <property type="component" value="Chromosome"/>
</dbReference>
<proteinExistence type="predicted"/>
<evidence type="ECO:0000259" key="3">
    <source>
        <dbReference type="Pfam" id="PF03787"/>
    </source>
</evidence>
<evidence type="ECO:0000256" key="2">
    <source>
        <dbReference type="ARBA" id="ARBA00093789"/>
    </source>
</evidence>
<keyword evidence="1" id="KW-0051">Antiviral defense</keyword>
<organism evidence="4 5">
    <name type="scientific">Streptomyces cyanogenus</name>
    <dbReference type="NCBI Taxonomy" id="80860"/>
    <lineage>
        <taxon>Bacteria</taxon>
        <taxon>Bacillati</taxon>
        <taxon>Actinomycetota</taxon>
        <taxon>Actinomycetes</taxon>
        <taxon>Kitasatosporales</taxon>
        <taxon>Streptomycetaceae</taxon>
        <taxon>Streptomyces</taxon>
    </lineage>
</organism>
<evidence type="ECO:0000313" key="4">
    <source>
        <dbReference type="EMBL" id="QTD99993.1"/>
    </source>
</evidence>
<comment type="subunit">
    <text evidence="2">Part of the Csm effector complex that includes Cas10, Csm2, Csm3, Csm4 and Csm5.</text>
</comment>
<name>A0ABX7TWZ0_STRCY</name>
<dbReference type="InterPro" id="IPR007522">
    <property type="entry name" value="CRISPR-assoc_prot_TM1795"/>
</dbReference>
<reference evidence="4 5" key="1">
    <citation type="submission" date="2021-03" db="EMBL/GenBank/DDBJ databases">
        <title>Complete genome sequence of Streptomyces cyanogenus S136, producer of anticancer angucycline landomycin A.</title>
        <authorList>
            <person name="Hrab P."/>
            <person name="Ruckert C."/>
            <person name="Busche T."/>
            <person name="Ostash I."/>
            <person name="Kalinowski J."/>
            <person name="Fedorenko V."/>
            <person name="Yushchuk O."/>
            <person name="Ostash B."/>
        </authorList>
    </citation>
    <scope>NUCLEOTIDE SEQUENCE [LARGE SCALE GENOMIC DNA]</scope>
    <source>
        <strain evidence="4 5">S136</strain>
    </source>
</reference>
<keyword evidence="5" id="KW-1185">Reference proteome</keyword>
<evidence type="ECO:0000256" key="1">
    <source>
        <dbReference type="ARBA" id="ARBA00023118"/>
    </source>
</evidence>
<accession>A0ABX7TWZ0</accession>
<dbReference type="NCBIfam" id="TIGR01894">
    <property type="entry name" value="cas_TM1795_cmr1"/>
    <property type="match status" value="1"/>
</dbReference>
<dbReference type="EMBL" id="CP071839">
    <property type="protein sequence ID" value="QTD99993.1"/>
    <property type="molecule type" value="Genomic_DNA"/>
</dbReference>
<sequence>MPWITLALRTTTPVFNGEHDQHGATIRVPSLRGAMRYWFRALAGTAAGDDLRLLAALEREVFGSTDRQSPVVLRIPDPPGPADRAEAKFLNMPGGEHIQYLLGQGLYTRVKDARQRPHEGLTRDFVRADTEFHLDLRFTPGTSEAAASLALASLWLLCTYGGLGARARRGFGGLRITGVTAGSLPGDWTPDDLTTPGPAYYENLDRLTADHGALARHHAWLAALEAAPDDVTTRTAPWNGARPTYPVLGGHTAVALHPTQTTWPALLLNAGREWRHFRAGEHPEDGGRPHTPEYRQTIRGTSDHFPLGALGLPITFYDPATRNKDTVEVRKGTESLRRASPVWFRPVGTGPRMRLFSFAFLGAFLPQEDKELSVRLGRRTLTVTDQDLRDRASTWLETMRTGGTFTPANRER</sequence>
<feature type="domain" description="CRISPR type III-associated protein" evidence="3">
    <location>
        <begin position="8"/>
        <end position="173"/>
    </location>
</feature>
<dbReference type="InterPro" id="IPR005537">
    <property type="entry name" value="RAMP_III_fam"/>
</dbReference>
<dbReference type="RefSeq" id="WP_208033500.1">
    <property type="nucleotide sequence ID" value="NZ_CP071839.1"/>
</dbReference>